<reference evidence="1" key="1">
    <citation type="submission" date="2020-05" db="EMBL/GenBank/DDBJ databases">
        <authorList>
            <person name="Chiriac C."/>
            <person name="Salcher M."/>
            <person name="Ghai R."/>
            <person name="Kavagutti S V."/>
        </authorList>
    </citation>
    <scope>NUCLEOTIDE SEQUENCE</scope>
</reference>
<sequence>MFKIGVNEHDEVAYVRIQIAAKAIAEAALLAYYCEGRKKQMFHDEMEREIAGLLAVLQIDETAQQDAIVDATETLEYRVENLRANLRVIEDIPPRDIEEAWCVATHALREDDEHAARAAKQIR</sequence>
<evidence type="ECO:0000313" key="1">
    <source>
        <dbReference type="EMBL" id="CAB4242111.1"/>
    </source>
</evidence>
<protein>
    <submittedName>
        <fullName evidence="1">Uncharacterized protein</fullName>
    </submittedName>
</protein>
<gene>
    <name evidence="1" type="ORF">UFOVP86_46</name>
</gene>
<dbReference type="EMBL" id="LR797825">
    <property type="protein sequence ID" value="CAB4242111.1"/>
    <property type="molecule type" value="Genomic_DNA"/>
</dbReference>
<name>A0A6J5TB12_9CAUD</name>
<accession>A0A6J5TB12</accession>
<proteinExistence type="predicted"/>
<organism evidence="1">
    <name type="scientific">uncultured Caudovirales phage</name>
    <dbReference type="NCBI Taxonomy" id="2100421"/>
    <lineage>
        <taxon>Viruses</taxon>
        <taxon>Duplodnaviria</taxon>
        <taxon>Heunggongvirae</taxon>
        <taxon>Uroviricota</taxon>
        <taxon>Caudoviricetes</taxon>
        <taxon>Peduoviridae</taxon>
        <taxon>Maltschvirus</taxon>
        <taxon>Maltschvirus maltsch</taxon>
    </lineage>
</organism>